<sequence length="492" mass="54327">MPIFGQTKRSSSCQGTTEYPGRYSCHPAPTNPFERKSLAASLSSSVKTLFSKRISGIISEPPLTRTKEPAHPSLAAVVSTSAASTNTKRQSGLTHPVFVKRVSSASAFGPASDLPSYDAPSCPDRYSQARARVLAETVRRLQQTTSPSPATPSSISTGKTLSFFPEETEYESSESIETNADIPYELSAVTRAGISRFASSCSSSASSSRTFNGRSRPTSMTIDATSGGNSPTATTIRPQSMLGCSRESLGTSSSITSYPDSTHSIGSGNVSRLDNCDRHLADLLASEGRAKHHDEHSSGLRYSVAMSQSLSRRFQTRLAHEYEQRIYCLHSHYSDVIERMEARARQDSERCRELEKELSELRKTNATLSVRETELTNRLCQQGSRLTASWPLGGFSAATNATGGVLSKKLVEFVDHYQDEVQRLTRETSTAQEWVVTLAELVIGPKQEHQSWDEWLNICLETLQKRREQQKEEEWFDRLQLRNQRAPKPQAA</sequence>
<dbReference type="Proteomes" id="UP001140066">
    <property type="component" value="Unassembled WGS sequence"/>
</dbReference>
<proteinExistence type="predicted"/>
<comment type="caution">
    <text evidence="1">The sequence shown here is derived from an EMBL/GenBank/DDBJ whole genome shotgun (WGS) entry which is preliminary data.</text>
</comment>
<keyword evidence="2" id="KW-1185">Reference proteome</keyword>
<protein>
    <submittedName>
        <fullName evidence="1">Uncharacterized protein</fullName>
    </submittedName>
</protein>
<organism evidence="1 2">
    <name type="scientific">Coemansia linderi</name>
    <dbReference type="NCBI Taxonomy" id="2663919"/>
    <lineage>
        <taxon>Eukaryota</taxon>
        <taxon>Fungi</taxon>
        <taxon>Fungi incertae sedis</taxon>
        <taxon>Zoopagomycota</taxon>
        <taxon>Kickxellomycotina</taxon>
        <taxon>Kickxellomycetes</taxon>
        <taxon>Kickxellales</taxon>
        <taxon>Kickxellaceae</taxon>
        <taxon>Coemansia</taxon>
    </lineage>
</organism>
<evidence type="ECO:0000313" key="1">
    <source>
        <dbReference type="EMBL" id="KAJ2792602.1"/>
    </source>
</evidence>
<evidence type="ECO:0000313" key="2">
    <source>
        <dbReference type="Proteomes" id="UP001140066"/>
    </source>
</evidence>
<accession>A0ACC1KP43</accession>
<dbReference type="EMBL" id="JANBUK010000016">
    <property type="protein sequence ID" value="KAJ2792602.1"/>
    <property type="molecule type" value="Genomic_DNA"/>
</dbReference>
<name>A0ACC1KP43_9FUNG</name>
<gene>
    <name evidence="1" type="ORF">GGI18_000273</name>
</gene>
<reference evidence="1" key="1">
    <citation type="submission" date="2022-07" db="EMBL/GenBank/DDBJ databases">
        <title>Phylogenomic reconstructions and comparative analyses of Kickxellomycotina fungi.</title>
        <authorList>
            <person name="Reynolds N.K."/>
            <person name="Stajich J.E."/>
            <person name="Barry K."/>
            <person name="Grigoriev I.V."/>
            <person name="Crous P."/>
            <person name="Smith M.E."/>
        </authorList>
    </citation>
    <scope>NUCLEOTIDE SEQUENCE</scope>
    <source>
        <strain evidence="1">BCRC 34191</strain>
    </source>
</reference>